<dbReference type="Pfam" id="PF00023">
    <property type="entry name" value="Ank"/>
    <property type="match status" value="1"/>
</dbReference>
<dbReference type="PROSITE" id="PS50297">
    <property type="entry name" value="ANK_REP_REGION"/>
    <property type="match status" value="6"/>
</dbReference>
<reference evidence="4 5" key="1">
    <citation type="journal article" date="2020" name="ISME J.">
        <title>Uncovering the hidden diversity of litter-decomposition mechanisms in mushroom-forming fungi.</title>
        <authorList>
            <person name="Floudas D."/>
            <person name="Bentzer J."/>
            <person name="Ahren D."/>
            <person name="Johansson T."/>
            <person name="Persson P."/>
            <person name="Tunlid A."/>
        </authorList>
    </citation>
    <scope>NUCLEOTIDE SEQUENCE [LARGE SCALE GENOMIC DNA]</scope>
    <source>
        <strain evidence="4 5">CBS 291.85</strain>
    </source>
</reference>
<feature type="repeat" description="ANK" evidence="2">
    <location>
        <begin position="294"/>
        <end position="326"/>
    </location>
</feature>
<dbReference type="SUPFAM" id="SSF48403">
    <property type="entry name" value="Ankyrin repeat"/>
    <property type="match status" value="1"/>
</dbReference>
<accession>A0A8H5ESA0</accession>
<keyword evidence="5" id="KW-1185">Reference proteome</keyword>
<evidence type="ECO:0000313" key="5">
    <source>
        <dbReference type="Proteomes" id="UP000559256"/>
    </source>
</evidence>
<dbReference type="InterPro" id="IPR056884">
    <property type="entry name" value="NPHP3-like_N"/>
</dbReference>
<dbReference type="OrthoDB" id="194358at2759"/>
<dbReference type="EMBL" id="JAACJM010000574">
    <property type="protein sequence ID" value="KAF5310511.1"/>
    <property type="molecule type" value="Genomic_DNA"/>
</dbReference>
<feature type="repeat" description="ANK" evidence="2">
    <location>
        <begin position="256"/>
        <end position="293"/>
    </location>
</feature>
<gene>
    <name evidence="4" type="ORF">D9758_019073</name>
</gene>
<organism evidence="4 5">
    <name type="scientific">Tetrapyrgos nigripes</name>
    <dbReference type="NCBI Taxonomy" id="182062"/>
    <lineage>
        <taxon>Eukaryota</taxon>
        <taxon>Fungi</taxon>
        <taxon>Dikarya</taxon>
        <taxon>Basidiomycota</taxon>
        <taxon>Agaricomycotina</taxon>
        <taxon>Agaricomycetes</taxon>
        <taxon>Agaricomycetidae</taxon>
        <taxon>Agaricales</taxon>
        <taxon>Marasmiineae</taxon>
        <taxon>Marasmiaceae</taxon>
        <taxon>Tetrapyrgos</taxon>
    </lineage>
</organism>
<feature type="repeat" description="ANK" evidence="2">
    <location>
        <begin position="327"/>
        <end position="359"/>
    </location>
</feature>
<dbReference type="Gene3D" id="1.25.40.20">
    <property type="entry name" value="Ankyrin repeat-containing domain"/>
    <property type="match status" value="3"/>
</dbReference>
<evidence type="ECO:0000259" key="3">
    <source>
        <dbReference type="Pfam" id="PF24883"/>
    </source>
</evidence>
<feature type="repeat" description="ANK" evidence="2">
    <location>
        <begin position="393"/>
        <end position="425"/>
    </location>
</feature>
<evidence type="ECO:0000256" key="1">
    <source>
        <dbReference type="ARBA" id="ARBA00022737"/>
    </source>
</evidence>
<proteinExistence type="predicted"/>
<keyword evidence="2" id="KW-0040">ANK repeat</keyword>
<name>A0A8H5ESA0_9AGAR</name>
<feature type="domain" description="Nephrocystin 3-like N-terminal" evidence="3">
    <location>
        <begin position="106"/>
        <end position="207"/>
    </location>
</feature>
<evidence type="ECO:0000313" key="4">
    <source>
        <dbReference type="EMBL" id="KAF5310511.1"/>
    </source>
</evidence>
<keyword evidence="1" id="KW-0677">Repeat</keyword>
<dbReference type="PANTHER" id="PTHR46224:SF64">
    <property type="entry name" value="IQ MOTIF AND ANKYRIN REPEAT DOMAIN-CONTAINING PROTEIN 1"/>
    <property type="match status" value="1"/>
</dbReference>
<protein>
    <recommendedName>
        <fullName evidence="3">Nephrocystin 3-like N-terminal domain-containing protein</fullName>
    </recommendedName>
</protein>
<dbReference type="InterPro" id="IPR051616">
    <property type="entry name" value="Cul2-RING_E3_ligase_SR"/>
</dbReference>
<comment type="caution">
    <text evidence="4">The sequence shown here is derived from an EMBL/GenBank/DDBJ whole genome shotgun (WGS) entry which is preliminary data.</text>
</comment>
<feature type="repeat" description="ANK" evidence="2">
    <location>
        <begin position="360"/>
        <end position="392"/>
    </location>
</feature>
<dbReference type="SMART" id="SM00248">
    <property type="entry name" value="ANK"/>
    <property type="match status" value="6"/>
</dbReference>
<dbReference type="Pfam" id="PF24883">
    <property type="entry name" value="NPHP3_N"/>
    <property type="match status" value="1"/>
</dbReference>
<dbReference type="InterPro" id="IPR027417">
    <property type="entry name" value="P-loop_NTPase"/>
</dbReference>
<dbReference type="Pfam" id="PF12796">
    <property type="entry name" value="Ank_2"/>
    <property type="match status" value="2"/>
</dbReference>
<dbReference type="AlphaFoldDB" id="A0A8H5ESA0"/>
<dbReference type="PROSITE" id="PS50088">
    <property type="entry name" value="ANK_REPEAT"/>
    <property type="match status" value="6"/>
</dbReference>
<evidence type="ECO:0000256" key="2">
    <source>
        <dbReference type="PROSITE-ProRule" id="PRU00023"/>
    </source>
</evidence>
<feature type="repeat" description="ANK" evidence="2">
    <location>
        <begin position="223"/>
        <end position="255"/>
    </location>
</feature>
<dbReference type="InterPro" id="IPR036770">
    <property type="entry name" value="Ankyrin_rpt-contain_sf"/>
</dbReference>
<dbReference type="Gene3D" id="3.40.50.300">
    <property type="entry name" value="P-loop containing nucleotide triphosphate hydrolases"/>
    <property type="match status" value="1"/>
</dbReference>
<dbReference type="InterPro" id="IPR002110">
    <property type="entry name" value="Ankyrin_rpt"/>
</dbReference>
<sequence>MDTGPVARAAENDMCFDGQIPQGSRIDVGRDVHMNYVQRDQNQTINNNYSQTVNSNNTYDNRYIQTGGSNTIVVQNGVTMDKIKDWLKAPDPFANYNAAYEKMTKGTGEWLLKDSRLIQWKENGGLLRLQGKAGSGKTFLLTNVITSLKTEGHTVFYFYFDTLNQTKVKGTCKGLLSSIMLSTGIEFNQTVLQDLYQQYASDTNKSYNQMFRASYRYWDMREGSASPLHYASSISLSNIMLLLIEEGANVNAQGGQYGTPLLAAASKHPTSKQKEDAVRLLLEKGADVNAQDGEYGTPLTAAVPMGNIGTVRLLLEKGADVNAQGGKYHTPLLAAVSRQNKDTVRLLLEEGADVNAQDGEYGTPLQAALFQGYIDIAKLLLEKGADVNAQGGHDCTPLMAAASMVKIGTVRLLLEKGADVNAQGGTYDTPLQAASLTGLA</sequence>
<dbReference type="Proteomes" id="UP000559256">
    <property type="component" value="Unassembled WGS sequence"/>
</dbReference>
<dbReference type="SUPFAM" id="SSF52540">
    <property type="entry name" value="P-loop containing nucleoside triphosphate hydrolases"/>
    <property type="match status" value="1"/>
</dbReference>
<dbReference type="PANTHER" id="PTHR46224">
    <property type="entry name" value="ANKYRIN REPEAT FAMILY PROTEIN"/>
    <property type="match status" value="1"/>
</dbReference>